<name>A0A5B9MKG3_9BACT</name>
<dbReference type="InterPro" id="IPR028250">
    <property type="entry name" value="DsbDN"/>
</dbReference>
<evidence type="ECO:0000313" key="3">
    <source>
        <dbReference type="EMBL" id="QEG00501.1"/>
    </source>
</evidence>
<feature type="domain" description="Thiol:disulfide interchange protein DsbD N-terminal" evidence="2">
    <location>
        <begin position="631"/>
        <end position="748"/>
    </location>
</feature>
<evidence type="ECO:0000313" key="4">
    <source>
        <dbReference type="Proteomes" id="UP000321353"/>
    </source>
</evidence>
<dbReference type="GO" id="GO:0005975">
    <property type="term" value="P:carbohydrate metabolic process"/>
    <property type="evidence" value="ECO:0007669"/>
    <property type="project" value="InterPro"/>
</dbReference>
<feature type="domain" description="Spermatogenesis-associated protein 20-like TRX" evidence="1">
    <location>
        <begin position="3"/>
        <end position="157"/>
    </location>
</feature>
<evidence type="ECO:0000259" key="1">
    <source>
        <dbReference type="Pfam" id="PF03190"/>
    </source>
</evidence>
<dbReference type="PANTHER" id="PTHR42899">
    <property type="entry name" value="SPERMATOGENESIS-ASSOCIATED PROTEIN 20"/>
    <property type="match status" value="1"/>
</dbReference>
<dbReference type="SUPFAM" id="SSF48208">
    <property type="entry name" value="Six-hairpin glycosidases"/>
    <property type="match status" value="1"/>
</dbReference>
<proteinExistence type="predicted"/>
<dbReference type="PANTHER" id="PTHR42899:SF1">
    <property type="entry name" value="SPERMATOGENESIS-ASSOCIATED PROTEIN 20"/>
    <property type="match status" value="1"/>
</dbReference>
<evidence type="ECO:0000259" key="2">
    <source>
        <dbReference type="Pfam" id="PF11412"/>
    </source>
</evidence>
<dbReference type="InterPro" id="IPR024705">
    <property type="entry name" value="Ssp411"/>
</dbReference>
<dbReference type="Gene3D" id="3.40.30.10">
    <property type="entry name" value="Glutaredoxin"/>
    <property type="match status" value="1"/>
</dbReference>
<dbReference type="InterPro" id="IPR008928">
    <property type="entry name" value="6-hairpin_glycosidase_sf"/>
</dbReference>
<dbReference type="Pfam" id="PF11412">
    <property type="entry name" value="DsbD_N"/>
    <property type="match status" value="1"/>
</dbReference>
<dbReference type="CDD" id="cd02955">
    <property type="entry name" value="SSP411"/>
    <property type="match status" value="1"/>
</dbReference>
<reference evidence="3 4" key="1">
    <citation type="submission" date="2019-02" db="EMBL/GenBank/DDBJ databases">
        <title>Planctomycetal bacteria perform biofilm scaping via a novel small molecule.</title>
        <authorList>
            <person name="Jeske O."/>
            <person name="Boedeker C."/>
            <person name="Wiegand S."/>
            <person name="Breitling P."/>
            <person name="Kallscheuer N."/>
            <person name="Jogler M."/>
            <person name="Rohde M."/>
            <person name="Petersen J."/>
            <person name="Medema M.H."/>
            <person name="Surup F."/>
            <person name="Jogler C."/>
        </authorList>
    </citation>
    <scope>NUCLEOTIDE SEQUENCE [LARGE SCALE GENOMIC DNA]</scope>
    <source>
        <strain evidence="3 4">Mal15</strain>
    </source>
</reference>
<dbReference type="KEGG" id="smam:Mal15_45710"/>
<organism evidence="3 4">
    <name type="scientific">Stieleria maiorica</name>
    <dbReference type="NCBI Taxonomy" id="2795974"/>
    <lineage>
        <taxon>Bacteria</taxon>
        <taxon>Pseudomonadati</taxon>
        <taxon>Planctomycetota</taxon>
        <taxon>Planctomycetia</taxon>
        <taxon>Pirellulales</taxon>
        <taxon>Pirellulaceae</taxon>
        <taxon>Stieleria</taxon>
    </lineage>
</organism>
<dbReference type="InterPro" id="IPR036929">
    <property type="entry name" value="DsbDN_sf"/>
</dbReference>
<protein>
    <submittedName>
        <fullName evidence="3">Disulfide bond corrector protein DsbC</fullName>
    </submittedName>
</protein>
<dbReference type="Gene3D" id="2.60.40.1250">
    <property type="entry name" value="Thiol:disulfide interchange protein DsbD, N-terminal domain"/>
    <property type="match status" value="1"/>
</dbReference>
<accession>A0A5B9MKG3</accession>
<dbReference type="RefSeq" id="WP_167546978.1">
    <property type="nucleotide sequence ID" value="NZ_CP036264.1"/>
</dbReference>
<dbReference type="SUPFAM" id="SSF52833">
    <property type="entry name" value="Thioredoxin-like"/>
    <property type="match status" value="1"/>
</dbReference>
<dbReference type="AlphaFoldDB" id="A0A5B9MKG3"/>
<gene>
    <name evidence="3" type="ORF">Mal15_45710</name>
</gene>
<dbReference type="Gene3D" id="1.50.10.10">
    <property type="match status" value="2"/>
</dbReference>
<keyword evidence="4" id="KW-1185">Reference proteome</keyword>
<dbReference type="EMBL" id="CP036264">
    <property type="protein sequence ID" value="QEG00501.1"/>
    <property type="molecule type" value="Genomic_DNA"/>
</dbReference>
<dbReference type="PIRSF" id="PIRSF006402">
    <property type="entry name" value="UCP006402_thioredoxin"/>
    <property type="match status" value="1"/>
</dbReference>
<dbReference type="Pfam" id="PF03190">
    <property type="entry name" value="Thioredox_DsbH"/>
    <property type="match status" value="1"/>
</dbReference>
<dbReference type="InterPro" id="IPR004879">
    <property type="entry name" value="Ssp411-like_TRX"/>
</dbReference>
<dbReference type="InterPro" id="IPR012341">
    <property type="entry name" value="6hp_glycosidase-like_sf"/>
</dbReference>
<dbReference type="Proteomes" id="UP000321353">
    <property type="component" value="Chromosome"/>
</dbReference>
<sequence length="753" mass="84205">MHTNQLINETSPYLLQHAHNPVDWHPWGEEAFAKAKRENKPIFLSVGYSTCYWCHVMEVESFEDPEVAAVINKYFVAIKVDREERPDIDEQYMLATQMMTGRGGWPNSVWLTPDGKPWMAGTYFPKPTFISVLKQINEFWVNRRDDVNRQADALADAAKRAGTTAAIESVPLTMELVDQAAQKLVGQFDPENGGFGGAPKFPPHGTLALLIDHYRRGGDESLLEPITRTLDAMWLGGMHDHLGGGFHRYATDSEWLLPHFEKMLYDNAQLMRIYADGYQITGNERYREAVGDIDRWVRREMTSPEGAFYSALDSGEVGKEGEAYVWTAEQVKEVLGEQDATVYSEVYNFAPDGNFLEESTGRKTGENIPHLKRPLEEIARSHPVGEQAFLERIRAIEKKLLENRLTWPQPHKDDKVLTSWNGLMIDALAHAGRVLDEPEYIDSAEAAATFILQSMTRDGKLLRTFRSGTAKLPGYLDDYVYFCDALLELHAATGDQRWLDETIRLADTMLDEFEDDVEGGFFFTGDSHEALMARSKNLGGGGNMPNTNGIAAQILVDLAERTGRDRYRRSAEKTLQSLSGVMAKQPHTTEHLLIAVARHLSTLPEVESATASGGNTRRVDPITFKVELSKTEVRPDETLMVTVTLAIDDGWHLYAANPEAEFLIPTTVAVTSDAAITVGEMVAPKPQTKLDPILKQKLNTYAGTIEFKVPVTIGDAEEVGEVTLKVTIDSQACDEARCLEPEKTTFEMAVQVR</sequence>
<dbReference type="InterPro" id="IPR036249">
    <property type="entry name" value="Thioredoxin-like_sf"/>
</dbReference>